<keyword evidence="3 5" id="KW-0472">Membrane</keyword>
<dbReference type="InterPro" id="IPR052029">
    <property type="entry name" value="PpiD_chaperone"/>
</dbReference>
<dbReference type="Gene3D" id="1.10.4030.10">
    <property type="entry name" value="Porin chaperone SurA, peptide-binding domain"/>
    <property type="match status" value="1"/>
</dbReference>
<evidence type="ECO:0000256" key="4">
    <source>
        <dbReference type="ARBA" id="ARBA00023186"/>
    </source>
</evidence>
<dbReference type="GeneID" id="69501101"/>
<evidence type="ECO:0000313" key="6">
    <source>
        <dbReference type="EMBL" id="RHB35782.1"/>
    </source>
</evidence>
<gene>
    <name evidence="6" type="ORF">DW888_07965</name>
</gene>
<keyword evidence="4" id="KW-0143">Chaperone</keyword>
<accession>A0A413VQG4</accession>
<comment type="subcellular location">
    <subcellularLocation>
        <location evidence="1">Cell membrane</location>
    </subcellularLocation>
</comment>
<dbReference type="Proteomes" id="UP000284379">
    <property type="component" value="Unassembled WGS sequence"/>
</dbReference>
<dbReference type="RefSeq" id="WP_025867395.1">
    <property type="nucleotide sequence ID" value="NZ_CABJFV010000005.1"/>
</dbReference>
<dbReference type="Gene3D" id="3.10.50.40">
    <property type="match status" value="1"/>
</dbReference>
<dbReference type="PANTHER" id="PTHR47529:SF1">
    <property type="entry name" value="PERIPLASMIC CHAPERONE PPID"/>
    <property type="match status" value="1"/>
</dbReference>
<dbReference type="EMBL" id="QSGO01000005">
    <property type="protein sequence ID" value="RHB35782.1"/>
    <property type="molecule type" value="Genomic_DNA"/>
</dbReference>
<feature type="transmembrane region" description="Helical" evidence="5">
    <location>
        <begin position="12"/>
        <end position="31"/>
    </location>
</feature>
<organism evidence="6 7">
    <name type="scientific">Bacteroides nordii</name>
    <dbReference type="NCBI Taxonomy" id="291645"/>
    <lineage>
        <taxon>Bacteria</taxon>
        <taxon>Pseudomonadati</taxon>
        <taxon>Bacteroidota</taxon>
        <taxon>Bacteroidia</taxon>
        <taxon>Bacteroidales</taxon>
        <taxon>Bacteroidaceae</taxon>
        <taxon>Bacteroides</taxon>
    </lineage>
</organism>
<evidence type="ECO:0000256" key="1">
    <source>
        <dbReference type="ARBA" id="ARBA00004236"/>
    </source>
</evidence>
<evidence type="ECO:0000256" key="5">
    <source>
        <dbReference type="SAM" id="Phobius"/>
    </source>
</evidence>
<evidence type="ECO:0000256" key="2">
    <source>
        <dbReference type="ARBA" id="ARBA00022475"/>
    </source>
</evidence>
<sequence length="712" mass="79325">MATLQNIRSKGPLLVIVIGLALFAFIAGDAWKVLQPHQSHDVGEVNGDALSAQDYQALVEEYTDVIKFSSGTNSLNDEQTNQVKDEVWRTYVNNKLLEKEAKKLGLTVSKAEIQAIIDAGVHPLLQQTPFRNPQTGAFDKDMLKKFLVDYSKMNLSQMPAQYAEYYNSMYKFWSFVEKSLIQNRLAEKYQALISKSLFSNPIEAQDAFDARVNQMDLLLAAVPYSSIVDSTITVKESELKDLYNKKKEQFKQYVETRDIKYIDVQVTASPEDRAAIEKEVSEYTQQLANTESEYTTFIRSTGSEKPYVDLYYNKTAFPRDVVARMDSAALNKVYGPYYNGSDNTINSFKVIAKTAAADSIEFRQIQVVAEDAAKTKTLADSIYNAIKGGASFVDLAKKYGQTGEANWISSANYENAQIDGDNLKFISTVNNLGVNELSNLSLGQANVILQVTNKKAVKDKYKVAVIKRTVDFSKETYSRAYNDFSQFIAANPSLDKVVANAEEAGYRLLERNDLYSSEHGIGGVKGTKEALKWAFAAKPGEVSGLYECGESDRMLVVALAGITPEGYRSLKQVQDQLRAEIIKDKKAEKIMNDMKAVNATSFDQYKSMANAVSDSVKHVTFAAPAYIPALRSSEPLVGAYASVAELNKLSAPIKGNAGVFVLQMYAKDKLNETFDVKAEEATLENMHARLAGRLMNDLYLKAEVKDTRYLFF</sequence>
<keyword evidence="5" id="KW-0812">Transmembrane</keyword>
<evidence type="ECO:0000256" key="3">
    <source>
        <dbReference type="ARBA" id="ARBA00023136"/>
    </source>
</evidence>
<dbReference type="GO" id="GO:0005886">
    <property type="term" value="C:plasma membrane"/>
    <property type="evidence" value="ECO:0007669"/>
    <property type="project" value="UniProtKB-SubCell"/>
</dbReference>
<protein>
    <submittedName>
        <fullName evidence="6">Peptidylprolyl isomerase</fullName>
    </submittedName>
</protein>
<reference evidence="6 7" key="1">
    <citation type="submission" date="2018-08" db="EMBL/GenBank/DDBJ databases">
        <title>A genome reference for cultivated species of the human gut microbiota.</title>
        <authorList>
            <person name="Zou Y."/>
            <person name="Xue W."/>
            <person name="Luo G."/>
        </authorList>
    </citation>
    <scope>NUCLEOTIDE SEQUENCE [LARGE SCALE GENOMIC DNA]</scope>
    <source>
        <strain evidence="6 7">AM40-30BH</strain>
    </source>
</reference>
<dbReference type="GO" id="GO:0003755">
    <property type="term" value="F:peptidyl-prolyl cis-trans isomerase activity"/>
    <property type="evidence" value="ECO:0007669"/>
    <property type="project" value="InterPro"/>
</dbReference>
<dbReference type="SUPFAM" id="SSF109998">
    <property type="entry name" value="Triger factor/SurA peptide-binding domain-like"/>
    <property type="match status" value="1"/>
</dbReference>
<dbReference type="Pfam" id="PF13623">
    <property type="entry name" value="SurA_N_2"/>
    <property type="match status" value="1"/>
</dbReference>
<keyword evidence="5" id="KW-1133">Transmembrane helix</keyword>
<keyword evidence="2" id="KW-1003">Cell membrane</keyword>
<dbReference type="PANTHER" id="PTHR47529">
    <property type="entry name" value="PEPTIDYL-PROLYL CIS-TRANS ISOMERASE D"/>
    <property type="match status" value="1"/>
</dbReference>
<evidence type="ECO:0000313" key="7">
    <source>
        <dbReference type="Proteomes" id="UP000284379"/>
    </source>
</evidence>
<proteinExistence type="predicted"/>
<comment type="caution">
    <text evidence="6">The sequence shown here is derived from an EMBL/GenBank/DDBJ whole genome shotgun (WGS) entry which is preliminary data.</text>
</comment>
<dbReference type="InterPro" id="IPR027304">
    <property type="entry name" value="Trigger_fact/SurA_dom_sf"/>
</dbReference>
<keyword evidence="6" id="KW-0413">Isomerase</keyword>
<dbReference type="Pfam" id="PF13616">
    <property type="entry name" value="Rotamase_3"/>
    <property type="match status" value="1"/>
</dbReference>
<dbReference type="InterPro" id="IPR046357">
    <property type="entry name" value="PPIase_dom_sf"/>
</dbReference>
<dbReference type="AlphaFoldDB" id="A0A413VQG4"/>
<name>A0A413VQG4_9BACE</name>